<dbReference type="EMBL" id="QXML01000008">
    <property type="protein sequence ID" value="RIW13677.1"/>
    <property type="molecule type" value="Genomic_DNA"/>
</dbReference>
<keyword evidence="4" id="KW-1003">Cell membrane</keyword>
<sequence length="223" mass="25048">MELKKNTGSDLRRWSAPLFNFGLIISVGSVLVAFEWKDKIEKPLLQLSIGNSSWESEVIPITIQSPPPVIPPSTPVNEFEVIEDDVKIEDRLVIDIGVSEYDKIPEIKLDGPPEIETAPEILDFTEVQAKFKGGMDAWYTYLKNNLTYPKQAQKVGIEGTVIVRFVINTDGSIQDVEVVRSIDSILDKAAIDVIQNSPEWNPAIHHGRPVRSRMTIPIKFKLN</sequence>
<dbReference type="InterPro" id="IPR051045">
    <property type="entry name" value="TonB-dependent_transducer"/>
</dbReference>
<protein>
    <submittedName>
        <fullName evidence="12">Energy transducer TonB</fullName>
    </submittedName>
</protein>
<evidence type="ECO:0000256" key="3">
    <source>
        <dbReference type="ARBA" id="ARBA00022448"/>
    </source>
</evidence>
<dbReference type="PANTHER" id="PTHR33446:SF2">
    <property type="entry name" value="PROTEIN TONB"/>
    <property type="match status" value="1"/>
</dbReference>
<dbReference type="NCBIfam" id="TIGR01352">
    <property type="entry name" value="tonB_Cterm"/>
    <property type="match status" value="1"/>
</dbReference>
<organism evidence="12 13">
    <name type="scientific">Algoriphagus lacus</name>
    <dbReference type="NCBI Taxonomy" id="2056311"/>
    <lineage>
        <taxon>Bacteria</taxon>
        <taxon>Pseudomonadati</taxon>
        <taxon>Bacteroidota</taxon>
        <taxon>Cytophagia</taxon>
        <taxon>Cytophagales</taxon>
        <taxon>Cyclobacteriaceae</taxon>
        <taxon>Algoriphagus</taxon>
    </lineage>
</organism>
<name>A0A418PP21_9BACT</name>
<dbReference type="Proteomes" id="UP000283522">
    <property type="component" value="Unassembled WGS sequence"/>
</dbReference>
<keyword evidence="7" id="KW-0653">Protein transport</keyword>
<comment type="caution">
    <text evidence="12">The sequence shown here is derived from an EMBL/GenBank/DDBJ whole genome shotgun (WGS) entry which is preliminary data.</text>
</comment>
<evidence type="ECO:0000256" key="2">
    <source>
        <dbReference type="ARBA" id="ARBA00006555"/>
    </source>
</evidence>
<evidence type="ECO:0000256" key="4">
    <source>
        <dbReference type="ARBA" id="ARBA00022475"/>
    </source>
</evidence>
<keyword evidence="6 10" id="KW-0812">Transmembrane</keyword>
<dbReference type="OrthoDB" id="9812355at2"/>
<keyword evidence="9 10" id="KW-0472">Membrane</keyword>
<keyword evidence="5" id="KW-0997">Cell inner membrane</keyword>
<dbReference type="GO" id="GO:0030288">
    <property type="term" value="C:outer membrane-bounded periplasmic space"/>
    <property type="evidence" value="ECO:0007669"/>
    <property type="project" value="InterPro"/>
</dbReference>
<dbReference type="GO" id="GO:0015031">
    <property type="term" value="P:protein transport"/>
    <property type="evidence" value="ECO:0007669"/>
    <property type="project" value="UniProtKB-KW"/>
</dbReference>
<dbReference type="PROSITE" id="PS52015">
    <property type="entry name" value="TONB_CTD"/>
    <property type="match status" value="1"/>
</dbReference>
<proteinExistence type="inferred from homology"/>
<dbReference type="GO" id="GO:0055085">
    <property type="term" value="P:transmembrane transport"/>
    <property type="evidence" value="ECO:0007669"/>
    <property type="project" value="InterPro"/>
</dbReference>
<evidence type="ECO:0000259" key="11">
    <source>
        <dbReference type="PROSITE" id="PS52015"/>
    </source>
</evidence>
<feature type="transmembrane region" description="Helical" evidence="10">
    <location>
        <begin position="14"/>
        <end position="34"/>
    </location>
</feature>
<keyword evidence="13" id="KW-1185">Reference proteome</keyword>
<dbReference type="Gene3D" id="3.30.1150.10">
    <property type="match status" value="1"/>
</dbReference>
<evidence type="ECO:0000256" key="10">
    <source>
        <dbReference type="SAM" id="Phobius"/>
    </source>
</evidence>
<dbReference type="PANTHER" id="PTHR33446">
    <property type="entry name" value="PROTEIN TONB-RELATED"/>
    <property type="match status" value="1"/>
</dbReference>
<evidence type="ECO:0000313" key="13">
    <source>
        <dbReference type="Proteomes" id="UP000283522"/>
    </source>
</evidence>
<dbReference type="GO" id="GO:0098797">
    <property type="term" value="C:plasma membrane protein complex"/>
    <property type="evidence" value="ECO:0007669"/>
    <property type="project" value="TreeGrafter"/>
</dbReference>
<dbReference type="InterPro" id="IPR003538">
    <property type="entry name" value="TonB"/>
</dbReference>
<accession>A0A418PP21</accession>
<evidence type="ECO:0000313" key="12">
    <source>
        <dbReference type="EMBL" id="RIW13677.1"/>
    </source>
</evidence>
<dbReference type="GO" id="GO:0031992">
    <property type="term" value="F:energy transducer activity"/>
    <property type="evidence" value="ECO:0007669"/>
    <property type="project" value="InterPro"/>
</dbReference>
<keyword evidence="8 10" id="KW-1133">Transmembrane helix</keyword>
<evidence type="ECO:0000256" key="6">
    <source>
        <dbReference type="ARBA" id="ARBA00022692"/>
    </source>
</evidence>
<comment type="subcellular location">
    <subcellularLocation>
        <location evidence="1">Cell inner membrane</location>
        <topology evidence="1">Single-pass membrane protein</topology>
        <orientation evidence="1">Periplasmic side</orientation>
    </subcellularLocation>
</comment>
<feature type="domain" description="TonB C-terminal" evidence="11">
    <location>
        <begin position="133"/>
        <end position="223"/>
    </location>
</feature>
<dbReference type="AlphaFoldDB" id="A0A418PP21"/>
<evidence type="ECO:0000256" key="1">
    <source>
        <dbReference type="ARBA" id="ARBA00004383"/>
    </source>
</evidence>
<dbReference type="GO" id="GO:0015891">
    <property type="term" value="P:siderophore transport"/>
    <property type="evidence" value="ECO:0007669"/>
    <property type="project" value="InterPro"/>
</dbReference>
<evidence type="ECO:0000256" key="5">
    <source>
        <dbReference type="ARBA" id="ARBA00022519"/>
    </source>
</evidence>
<dbReference type="RefSeq" id="WP_119478793.1">
    <property type="nucleotide sequence ID" value="NZ_QXML01000008.1"/>
</dbReference>
<dbReference type="Pfam" id="PF03544">
    <property type="entry name" value="TonB_C"/>
    <property type="match status" value="1"/>
</dbReference>
<gene>
    <name evidence="12" type="ORF">D0X99_15665</name>
</gene>
<dbReference type="PRINTS" id="PR01374">
    <property type="entry name" value="TONBPROTEIN"/>
</dbReference>
<comment type="similarity">
    <text evidence="2">Belongs to the TonB family.</text>
</comment>
<evidence type="ECO:0000256" key="8">
    <source>
        <dbReference type="ARBA" id="ARBA00022989"/>
    </source>
</evidence>
<dbReference type="SUPFAM" id="SSF74653">
    <property type="entry name" value="TolA/TonB C-terminal domain"/>
    <property type="match status" value="1"/>
</dbReference>
<dbReference type="InterPro" id="IPR037682">
    <property type="entry name" value="TonB_C"/>
</dbReference>
<evidence type="ECO:0000256" key="7">
    <source>
        <dbReference type="ARBA" id="ARBA00022927"/>
    </source>
</evidence>
<dbReference type="InterPro" id="IPR006260">
    <property type="entry name" value="TonB/TolA_C"/>
</dbReference>
<evidence type="ECO:0000256" key="9">
    <source>
        <dbReference type="ARBA" id="ARBA00023136"/>
    </source>
</evidence>
<keyword evidence="3" id="KW-0813">Transport</keyword>
<reference evidence="12 13" key="1">
    <citation type="submission" date="2018-09" db="EMBL/GenBank/DDBJ databases">
        <authorList>
            <person name="Wang X."/>
            <person name="Du Z."/>
        </authorList>
    </citation>
    <scope>NUCLEOTIDE SEQUENCE [LARGE SCALE GENOMIC DNA]</scope>
    <source>
        <strain evidence="12 13">N3</strain>
    </source>
</reference>